<dbReference type="EMBL" id="CP015163">
    <property type="protein sequence ID" value="AXB48223.1"/>
    <property type="molecule type" value="Genomic_DNA"/>
</dbReference>
<dbReference type="CDD" id="cd18876">
    <property type="entry name" value="NUDIX_Hydrolase"/>
    <property type="match status" value="1"/>
</dbReference>
<dbReference type="Proteomes" id="UP000250434">
    <property type="component" value="Chromosome"/>
</dbReference>
<dbReference type="Pfam" id="PF00293">
    <property type="entry name" value="NUDIX"/>
    <property type="match status" value="1"/>
</dbReference>
<evidence type="ECO:0000256" key="4">
    <source>
        <dbReference type="ARBA" id="ARBA00022842"/>
    </source>
</evidence>
<dbReference type="SUPFAM" id="SSF55811">
    <property type="entry name" value="Nudix"/>
    <property type="match status" value="1"/>
</dbReference>
<dbReference type="PROSITE" id="PS00893">
    <property type="entry name" value="NUDIX_BOX"/>
    <property type="match status" value="1"/>
</dbReference>
<evidence type="ECO:0000256" key="1">
    <source>
        <dbReference type="ARBA" id="ARBA00001946"/>
    </source>
</evidence>
<feature type="domain" description="Nudix hydrolase" evidence="6">
    <location>
        <begin position="9"/>
        <end position="137"/>
    </location>
</feature>
<dbReference type="PANTHER" id="PTHR43046:SF12">
    <property type="entry name" value="GDP-MANNOSE MANNOSYL HYDROLASE"/>
    <property type="match status" value="1"/>
</dbReference>
<sequence length="163" mass="17579">MRSRSCQDGTRGAAAGMLVDTVGRLLVVNPTYKFGWGLPGGVIEADESPLAACRRELREELGIEPALDGLAGVDWIPARLDRGAATIFVFAGRIPDALVHRIRLPPEELSAHLFADPARLDELLAVHIVRRMAACLAARRAGRVAYLEFGRDVLPSGRTAGSR</sequence>
<dbReference type="InterPro" id="IPR020476">
    <property type="entry name" value="Nudix_hydrolase"/>
</dbReference>
<comment type="similarity">
    <text evidence="2 5">Belongs to the Nudix hydrolase family.</text>
</comment>
<keyword evidence="4" id="KW-0460">Magnesium</keyword>
<organism evidence="7 8">
    <name type="scientific">Amycolatopsis albispora</name>
    <dbReference type="NCBI Taxonomy" id="1804986"/>
    <lineage>
        <taxon>Bacteria</taxon>
        <taxon>Bacillati</taxon>
        <taxon>Actinomycetota</taxon>
        <taxon>Actinomycetes</taxon>
        <taxon>Pseudonocardiales</taxon>
        <taxon>Pseudonocardiaceae</taxon>
        <taxon>Amycolatopsis</taxon>
    </lineage>
</organism>
<dbReference type="PROSITE" id="PS51462">
    <property type="entry name" value="NUDIX"/>
    <property type="match status" value="1"/>
</dbReference>
<dbReference type="KEGG" id="aab:A4R43_02490"/>
<evidence type="ECO:0000256" key="3">
    <source>
        <dbReference type="ARBA" id="ARBA00022801"/>
    </source>
</evidence>
<dbReference type="AlphaFoldDB" id="A0A344LJJ9"/>
<proteinExistence type="inferred from homology"/>
<reference evidence="7 8" key="1">
    <citation type="submission" date="2016-04" db="EMBL/GenBank/DDBJ databases">
        <title>Complete genome sequence and analysis of deep-sea sediment isolate, Amycolatopsis sp. WP1.</title>
        <authorList>
            <person name="Wang H."/>
            <person name="Chen S."/>
            <person name="Wu Q."/>
        </authorList>
    </citation>
    <scope>NUCLEOTIDE SEQUENCE [LARGE SCALE GENOMIC DNA]</scope>
    <source>
        <strain evidence="7 8">WP1</strain>
    </source>
</reference>
<name>A0A344LJJ9_9PSEU</name>
<dbReference type="PRINTS" id="PR00502">
    <property type="entry name" value="NUDIXFAMILY"/>
</dbReference>
<evidence type="ECO:0000313" key="7">
    <source>
        <dbReference type="EMBL" id="AXB48223.1"/>
    </source>
</evidence>
<keyword evidence="3 5" id="KW-0378">Hydrolase</keyword>
<evidence type="ECO:0000259" key="6">
    <source>
        <dbReference type="PROSITE" id="PS51462"/>
    </source>
</evidence>
<dbReference type="InterPro" id="IPR000086">
    <property type="entry name" value="NUDIX_hydrolase_dom"/>
</dbReference>
<accession>A0A344LJJ9</accession>
<dbReference type="PANTHER" id="PTHR43046">
    <property type="entry name" value="GDP-MANNOSE MANNOSYL HYDROLASE"/>
    <property type="match status" value="1"/>
</dbReference>
<evidence type="ECO:0000313" key="8">
    <source>
        <dbReference type="Proteomes" id="UP000250434"/>
    </source>
</evidence>
<dbReference type="InterPro" id="IPR015797">
    <property type="entry name" value="NUDIX_hydrolase-like_dom_sf"/>
</dbReference>
<gene>
    <name evidence="7" type="ORF">A4R43_02490</name>
</gene>
<dbReference type="Gene3D" id="3.90.79.10">
    <property type="entry name" value="Nucleoside Triphosphate Pyrophosphohydrolase"/>
    <property type="match status" value="1"/>
</dbReference>
<comment type="cofactor">
    <cofactor evidence="1">
        <name>Mg(2+)</name>
        <dbReference type="ChEBI" id="CHEBI:18420"/>
    </cofactor>
</comment>
<dbReference type="GO" id="GO:0016787">
    <property type="term" value="F:hydrolase activity"/>
    <property type="evidence" value="ECO:0007669"/>
    <property type="project" value="UniProtKB-KW"/>
</dbReference>
<evidence type="ECO:0000256" key="2">
    <source>
        <dbReference type="ARBA" id="ARBA00005582"/>
    </source>
</evidence>
<evidence type="ECO:0000256" key="5">
    <source>
        <dbReference type="RuleBase" id="RU003476"/>
    </source>
</evidence>
<dbReference type="InterPro" id="IPR020084">
    <property type="entry name" value="NUDIX_hydrolase_CS"/>
</dbReference>
<keyword evidence="8" id="KW-1185">Reference proteome</keyword>
<protein>
    <recommendedName>
        <fullName evidence="6">Nudix hydrolase domain-containing protein</fullName>
    </recommendedName>
</protein>